<comment type="caution">
    <text evidence="1">The sequence shown here is derived from an EMBL/GenBank/DDBJ whole genome shotgun (WGS) entry which is preliminary data.</text>
</comment>
<proteinExistence type="predicted"/>
<dbReference type="Proteomes" id="UP000179807">
    <property type="component" value="Unassembled WGS sequence"/>
</dbReference>
<accession>A0A1J4KN45</accession>
<dbReference type="AlphaFoldDB" id="A0A1J4KN45"/>
<keyword evidence="2" id="KW-1185">Reference proteome</keyword>
<dbReference type="SUPFAM" id="SSF48371">
    <property type="entry name" value="ARM repeat"/>
    <property type="match status" value="1"/>
</dbReference>
<sequence length="442" mass="50800">MVMSDSDIEFIYMAESDEDLMATSQLIHQKFQTLTSILMYERNEPFIIQNCQTIFQLALKAPFSDSNIMAFAILSKSSAVVVQSLTKDKYFFRQAQKILENGQSMEFQYFNSILSRLATIFQSIIRYDVDYLPESAILLRNFLPHIENTGVFDLLSSSTSPSIKFTCFFDELMKVNFDTCIIDQIQNSENETEISLLLFLVRQLSRSRKFIKSEIVSARTISVLSSLSNSDNLVIQNSLWQTISSICNEFTIPHMKYLFFKAMFIVSEPYTNLHMYHISVIDFLGKCLYFDSKLYESLLPHFLEVISRLIGQFPDSSNLQASITRFIIAALEKEDTAEEVFKSLVPLIVFTAQSRRRSAASANCAYILHQMNIMKITNSSIRKLIKGSKLFQKCSCEFLNRYETILKQSYGETNVSILDEIKNKIKNKINPPKSKEDSNNNT</sequence>
<dbReference type="GeneID" id="94834378"/>
<evidence type="ECO:0000313" key="2">
    <source>
        <dbReference type="Proteomes" id="UP000179807"/>
    </source>
</evidence>
<name>A0A1J4KN45_9EUKA</name>
<dbReference type="VEuPathDB" id="TrichDB:TRFO_17586"/>
<dbReference type="RefSeq" id="XP_068365674.1">
    <property type="nucleotide sequence ID" value="XM_068499674.1"/>
</dbReference>
<dbReference type="EMBL" id="MLAK01000561">
    <property type="protein sequence ID" value="OHT12538.1"/>
    <property type="molecule type" value="Genomic_DNA"/>
</dbReference>
<evidence type="ECO:0000313" key="1">
    <source>
        <dbReference type="EMBL" id="OHT12538.1"/>
    </source>
</evidence>
<gene>
    <name evidence="1" type="ORF">TRFO_17586</name>
</gene>
<protein>
    <submittedName>
        <fullName evidence="1">Uncharacterized protein</fullName>
    </submittedName>
</protein>
<reference evidence="1" key="1">
    <citation type="submission" date="2016-10" db="EMBL/GenBank/DDBJ databases">
        <authorList>
            <person name="Benchimol M."/>
            <person name="Almeida L.G."/>
            <person name="Vasconcelos A.T."/>
            <person name="Perreira-Neves A."/>
            <person name="Rosa I.A."/>
            <person name="Tasca T."/>
            <person name="Bogo M.R."/>
            <person name="de Souza W."/>
        </authorList>
    </citation>
    <scope>NUCLEOTIDE SEQUENCE [LARGE SCALE GENOMIC DNA]</scope>
    <source>
        <strain evidence="1">K</strain>
    </source>
</reference>
<organism evidence="1 2">
    <name type="scientific">Tritrichomonas foetus</name>
    <dbReference type="NCBI Taxonomy" id="1144522"/>
    <lineage>
        <taxon>Eukaryota</taxon>
        <taxon>Metamonada</taxon>
        <taxon>Parabasalia</taxon>
        <taxon>Tritrichomonadida</taxon>
        <taxon>Tritrichomonadidae</taxon>
        <taxon>Tritrichomonas</taxon>
    </lineage>
</organism>
<dbReference type="InterPro" id="IPR016024">
    <property type="entry name" value="ARM-type_fold"/>
</dbReference>